<dbReference type="GO" id="GO:0015807">
    <property type="term" value="P:L-amino acid transport"/>
    <property type="evidence" value="ECO:0007669"/>
    <property type="project" value="TreeGrafter"/>
</dbReference>
<dbReference type="Proteomes" id="UP000284824">
    <property type="component" value="Unassembled WGS sequence"/>
</dbReference>
<evidence type="ECO:0000256" key="2">
    <source>
        <dbReference type="ARBA" id="ARBA00022448"/>
    </source>
</evidence>
<dbReference type="SUPFAM" id="SSF52540">
    <property type="entry name" value="P-loop containing nucleoside triphosphate hydrolases"/>
    <property type="match status" value="1"/>
</dbReference>
<dbReference type="RefSeq" id="WP_127931383.1">
    <property type="nucleotide sequence ID" value="NZ_SAUN01000001.1"/>
</dbReference>
<dbReference type="AlphaFoldDB" id="A0A438LZ56"/>
<feature type="domain" description="ABC transporter" evidence="6">
    <location>
        <begin position="6"/>
        <end position="232"/>
    </location>
</feature>
<name>A0A438LZ56_9ACTN</name>
<reference evidence="7 8" key="1">
    <citation type="submission" date="2019-01" db="EMBL/GenBank/DDBJ databases">
        <title>Sequencing the genomes of 1000 actinobacteria strains.</title>
        <authorList>
            <person name="Klenk H.-P."/>
        </authorList>
    </citation>
    <scope>NUCLEOTIDE SEQUENCE [LARGE SCALE GENOMIC DNA]</scope>
    <source>
        <strain evidence="7 8">DSM 43925</strain>
    </source>
</reference>
<dbReference type="PROSITE" id="PS50893">
    <property type="entry name" value="ABC_TRANSPORTER_2"/>
    <property type="match status" value="1"/>
</dbReference>
<gene>
    <name evidence="7" type="ORF">EDD27_1128</name>
</gene>
<keyword evidence="5" id="KW-0029">Amino-acid transport</keyword>
<dbReference type="Gene3D" id="3.40.50.300">
    <property type="entry name" value="P-loop containing nucleotide triphosphate hydrolases"/>
    <property type="match status" value="1"/>
</dbReference>
<keyword evidence="3" id="KW-0547">Nucleotide-binding</keyword>
<dbReference type="EMBL" id="SAUN01000001">
    <property type="protein sequence ID" value="RVX38800.1"/>
    <property type="molecule type" value="Genomic_DNA"/>
</dbReference>
<proteinExistence type="inferred from homology"/>
<dbReference type="PANTHER" id="PTHR43820">
    <property type="entry name" value="HIGH-AFFINITY BRANCHED-CHAIN AMINO ACID TRANSPORT ATP-BINDING PROTEIN LIVF"/>
    <property type="match status" value="1"/>
</dbReference>
<evidence type="ECO:0000313" key="8">
    <source>
        <dbReference type="Proteomes" id="UP000284824"/>
    </source>
</evidence>
<dbReference type="GO" id="GO:0015658">
    <property type="term" value="F:branched-chain amino acid transmembrane transporter activity"/>
    <property type="evidence" value="ECO:0007669"/>
    <property type="project" value="TreeGrafter"/>
</dbReference>
<keyword evidence="2" id="KW-0813">Transport</keyword>
<evidence type="ECO:0000256" key="4">
    <source>
        <dbReference type="ARBA" id="ARBA00022840"/>
    </source>
</evidence>
<dbReference type="SMART" id="SM00382">
    <property type="entry name" value="AAA"/>
    <property type="match status" value="1"/>
</dbReference>
<dbReference type="InterPro" id="IPR052156">
    <property type="entry name" value="BCAA_Transport_ATP-bd_LivF"/>
</dbReference>
<evidence type="ECO:0000256" key="1">
    <source>
        <dbReference type="ARBA" id="ARBA00005417"/>
    </source>
</evidence>
<dbReference type="InterPro" id="IPR003439">
    <property type="entry name" value="ABC_transporter-like_ATP-bd"/>
</dbReference>
<dbReference type="InterPro" id="IPR027417">
    <property type="entry name" value="P-loop_NTPase"/>
</dbReference>
<comment type="caution">
    <text evidence="7">The sequence shown here is derived from an EMBL/GenBank/DDBJ whole genome shotgun (WGS) entry which is preliminary data.</text>
</comment>
<evidence type="ECO:0000259" key="6">
    <source>
        <dbReference type="PROSITE" id="PS50893"/>
    </source>
</evidence>
<dbReference type="PANTHER" id="PTHR43820:SF2">
    <property type="entry name" value="ABC TRANSPORTER ATP-BINDING PROTEIN"/>
    <property type="match status" value="1"/>
</dbReference>
<organism evidence="7 8">
    <name type="scientific">Nonomuraea polychroma</name>
    <dbReference type="NCBI Taxonomy" id="46176"/>
    <lineage>
        <taxon>Bacteria</taxon>
        <taxon>Bacillati</taxon>
        <taxon>Actinomycetota</taxon>
        <taxon>Actinomycetes</taxon>
        <taxon>Streptosporangiales</taxon>
        <taxon>Streptosporangiaceae</taxon>
        <taxon>Nonomuraea</taxon>
    </lineage>
</organism>
<dbReference type="Pfam" id="PF00005">
    <property type="entry name" value="ABC_tran"/>
    <property type="match status" value="1"/>
</dbReference>
<evidence type="ECO:0000313" key="7">
    <source>
        <dbReference type="EMBL" id="RVX38800.1"/>
    </source>
</evidence>
<dbReference type="CDD" id="cd03224">
    <property type="entry name" value="ABC_TM1139_LivF_branched"/>
    <property type="match status" value="1"/>
</dbReference>
<dbReference type="OrthoDB" id="5179231at2"/>
<evidence type="ECO:0000256" key="5">
    <source>
        <dbReference type="ARBA" id="ARBA00022970"/>
    </source>
</evidence>
<keyword evidence="8" id="KW-1185">Reference proteome</keyword>
<dbReference type="InterPro" id="IPR017871">
    <property type="entry name" value="ABC_transporter-like_CS"/>
</dbReference>
<accession>A0A438LZ56</accession>
<dbReference type="GO" id="GO:0016887">
    <property type="term" value="F:ATP hydrolysis activity"/>
    <property type="evidence" value="ECO:0007669"/>
    <property type="project" value="InterPro"/>
</dbReference>
<dbReference type="GO" id="GO:0005524">
    <property type="term" value="F:ATP binding"/>
    <property type="evidence" value="ECO:0007669"/>
    <property type="project" value="UniProtKB-KW"/>
</dbReference>
<sequence>MTEALLDVRGVHTYYGSSHVLQGVSLTVREGEVLGILGRNGMGKTTLIHTVSGLLRPREGEITLGGRPIAGAPAERIARAGLSLVPQGHRVFPSLTVRENLKVAARRGAWTIDDVADRFPVLRERWSLPAGKLSGGQQQMLTMGRALVGNGRLVLMDEPTEGLDPQTVARIGDVVDELRRRGTAAILVEQKVDFALRRVDRALVLERGRVVHETADPQALRTDAAALRRLLAVGGS</sequence>
<comment type="similarity">
    <text evidence="1">Belongs to the ABC transporter superfamily.</text>
</comment>
<evidence type="ECO:0000256" key="3">
    <source>
        <dbReference type="ARBA" id="ARBA00022741"/>
    </source>
</evidence>
<keyword evidence="4 7" id="KW-0067">ATP-binding</keyword>
<protein>
    <submittedName>
        <fullName evidence="7">Amino acid/amide ABC transporter ATP-binding protein 2 (HAAT family)</fullName>
    </submittedName>
</protein>
<dbReference type="InterPro" id="IPR003593">
    <property type="entry name" value="AAA+_ATPase"/>
</dbReference>
<dbReference type="PROSITE" id="PS00211">
    <property type="entry name" value="ABC_TRANSPORTER_1"/>
    <property type="match status" value="1"/>
</dbReference>